<keyword evidence="6" id="KW-0677">Repeat</keyword>
<dbReference type="InterPro" id="IPR015679">
    <property type="entry name" value="PLipase_D_fam"/>
</dbReference>
<keyword evidence="7" id="KW-0378">Hydrolase</keyword>
<dbReference type="RefSeq" id="WP_235705222.1">
    <property type="nucleotide sequence ID" value="NZ_JAKGBZ010000034.1"/>
</dbReference>
<evidence type="ECO:0000259" key="11">
    <source>
        <dbReference type="PROSITE" id="PS50035"/>
    </source>
</evidence>
<evidence type="ECO:0000256" key="9">
    <source>
        <dbReference type="ARBA" id="ARBA00029594"/>
    </source>
</evidence>
<dbReference type="CDD" id="cd09143">
    <property type="entry name" value="PLDc_vPLD1_2_like_bac_2"/>
    <property type="match status" value="1"/>
</dbReference>
<organism evidence="12 13">
    <name type="scientific">Acidiphilium iwatense</name>
    <dbReference type="NCBI Taxonomy" id="768198"/>
    <lineage>
        <taxon>Bacteria</taxon>
        <taxon>Pseudomonadati</taxon>
        <taxon>Pseudomonadota</taxon>
        <taxon>Alphaproteobacteria</taxon>
        <taxon>Acetobacterales</taxon>
        <taxon>Acidocellaceae</taxon>
        <taxon>Acidiphilium</taxon>
    </lineage>
</organism>
<dbReference type="SMART" id="SM00155">
    <property type="entry name" value="PLDc"/>
    <property type="match status" value="2"/>
</dbReference>
<comment type="caution">
    <text evidence="12">The sequence shown here is derived from an EMBL/GenBank/DDBJ whole genome shotgun (WGS) entry which is preliminary data.</text>
</comment>
<evidence type="ECO:0000256" key="6">
    <source>
        <dbReference type="ARBA" id="ARBA00022737"/>
    </source>
</evidence>
<evidence type="ECO:0000256" key="4">
    <source>
        <dbReference type="ARBA" id="ARBA00018392"/>
    </source>
</evidence>
<dbReference type="EMBL" id="JAKGBZ010000034">
    <property type="protein sequence ID" value="MCF3947927.1"/>
    <property type="molecule type" value="Genomic_DNA"/>
</dbReference>
<evidence type="ECO:0000313" key="12">
    <source>
        <dbReference type="EMBL" id="MCF3947927.1"/>
    </source>
</evidence>
<name>A0ABS9DYU5_9PROT</name>
<dbReference type="Gene3D" id="3.30.870.10">
    <property type="entry name" value="Endonuclease Chain A"/>
    <property type="match status" value="2"/>
</dbReference>
<keyword evidence="13" id="KW-1185">Reference proteome</keyword>
<sequence>MTGNSNHVLRPGETCWCLAHAKRMAVIIDGAAYFRTLKQAILAARHTVLMIGWDFHTGIELERDEITEPDAPNTLGAFLSFVVKRNPSLHVHVLRWDLAFLKMPLRGTTPLVLLNWITSRNIHFRLDANHPSGGCHHQKIVVIDDRLAFCGGIDSTVGRWDTKDHIDNDPHRDEPDGKRHEPWHDVTTAVDGEAARALGDLARMRWHAATGKTLTAAPGEAEIPWPSSLEPRFRDVTVGIARTWPKTAEMAETREIEALYLAAIGAARRSIYLESQYFAAPRIGAAIAARLAEPDGPEIIIVNPKRASGWLEEEAMGSARALLLRDLRRLDHGGRLRFATPVTEGGADIYVHAKVLVIDDILLRVGSSNINNRSMGLDTECDLAIEVPPDGPDRPEIRAAILDVRDALLAEHLGTTIDTLRAAITRTGSLVGAFDALARPSGRSLVPFVPPPINDLETHIAESGVLDPDCPEAMEPNFVRALRLIGAPRPRQLITRLTYGAKSA</sequence>
<dbReference type="PANTHER" id="PTHR18896:SF76">
    <property type="entry name" value="PHOSPHOLIPASE"/>
    <property type="match status" value="1"/>
</dbReference>
<evidence type="ECO:0000256" key="10">
    <source>
        <dbReference type="SAM" id="MobiDB-lite"/>
    </source>
</evidence>
<dbReference type="Proteomes" id="UP001521209">
    <property type="component" value="Unassembled WGS sequence"/>
</dbReference>
<evidence type="ECO:0000256" key="7">
    <source>
        <dbReference type="ARBA" id="ARBA00022801"/>
    </source>
</evidence>
<gene>
    <name evidence="12" type="ORF">L2A60_14700</name>
</gene>
<keyword evidence="8" id="KW-0443">Lipid metabolism</keyword>
<feature type="domain" description="PLD phosphodiesterase" evidence="11">
    <location>
        <begin position="132"/>
        <end position="159"/>
    </location>
</feature>
<evidence type="ECO:0000256" key="5">
    <source>
        <dbReference type="ARBA" id="ARBA00022525"/>
    </source>
</evidence>
<dbReference type="InterPro" id="IPR025202">
    <property type="entry name" value="PLD-like_dom"/>
</dbReference>
<comment type="function">
    <text evidence="2">Could be a virulence factor.</text>
</comment>
<feature type="domain" description="PLD phosphodiesterase" evidence="11">
    <location>
        <begin position="347"/>
        <end position="374"/>
    </location>
</feature>
<dbReference type="PANTHER" id="PTHR18896">
    <property type="entry name" value="PHOSPHOLIPASE D"/>
    <property type="match status" value="1"/>
</dbReference>
<reference evidence="12 13" key="1">
    <citation type="submission" date="2022-01" db="EMBL/GenBank/DDBJ databases">
        <authorList>
            <person name="Won M."/>
            <person name="Kim S.-J."/>
            <person name="Kwon S.-W."/>
        </authorList>
    </citation>
    <scope>NUCLEOTIDE SEQUENCE [LARGE SCALE GENOMIC DNA]</scope>
    <source>
        <strain evidence="12 13">KCTC 23505</strain>
    </source>
</reference>
<comment type="catalytic activity">
    <reaction evidence="1">
        <text>a 1,2-diacyl-sn-glycero-3-phosphocholine + H2O = a 1,2-diacyl-sn-glycero-3-phosphate + choline + H(+)</text>
        <dbReference type="Rhea" id="RHEA:14445"/>
        <dbReference type="ChEBI" id="CHEBI:15354"/>
        <dbReference type="ChEBI" id="CHEBI:15377"/>
        <dbReference type="ChEBI" id="CHEBI:15378"/>
        <dbReference type="ChEBI" id="CHEBI:57643"/>
        <dbReference type="ChEBI" id="CHEBI:58608"/>
        <dbReference type="EC" id="3.1.4.4"/>
    </reaction>
</comment>
<proteinExistence type="predicted"/>
<evidence type="ECO:0000256" key="2">
    <source>
        <dbReference type="ARBA" id="ARBA00003145"/>
    </source>
</evidence>
<protein>
    <recommendedName>
        <fullName evidence="4">Phospholipase D</fullName>
    </recommendedName>
    <alternativeName>
        <fullName evidence="9">Choline phosphatase</fullName>
    </alternativeName>
</protein>
<feature type="region of interest" description="Disordered" evidence="10">
    <location>
        <begin position="161"/>
        <end position="183"/>
    </location>
</feature>
<accession>A0ABS9DYU5</accession>
<evidence type="ECO:0000313" key="13">
    <source>
        <dbReference type="Proteomes" id="UP001521209"/>
    </source>
</evidence>
<evidence type="ECO:0000256" key="1">
    <source>
        <dbReference type="ARBA" id="ARBA00000798"/>
    </source>
</evidence>
<comment type="subcellular location">
    <subcellularLocation>
        <location evidence="3">Secreted</location>
    </subcellularLocation>
</comment>
<dbReference type="PROSITE" id="PS50035">
    <property type="entry name" value="PLD"/>
    <property type="match status" value="2"/>
</dbReference>
<evidence type="ECO:0000256" key="8">
    <source>
        <dbReference type="ARBA" id="ARBA00023098"/>
    </source>
</evidence>
<dbReference type="CDD" id="cd09140">
    <property type="entry name" value="PLDc_vPLD1_2_like_bac_1"/>
    <property type="match status" value="1"/>
</dbReference>
<dbReference type="InterPro" id="IPR001736">
    <property type="entry name" value="PLipase_D/transphosphatidylase"/>
</dbReference>
<dbReference type="Pfam" id="PF00614">
    <property type="entry name" value="PLDc"/>
    <property type="match status" value="1"/>
</dbReference>
<dbReference type="Pfam" id="PF13091">
    <property type="entry name" value="PLDc_2"/>
    <property type="match status" value="1"/>
</dbReference>
<keyword evidence="5" id="KW-0964">Secreted</keyword>
<evidence type="ECO:0000256" key="3">
    <source>
        <dbReference type="ARBA" id="ARBA00004613"/>
    </source>
</evidence>
<dbReference type="SUPFAM" id="SSF56024">
    <property type="entry name" value="Phospholipase D/nuclease"/>
    <property type="match status" value="2"/>
</dbReference>